<evidence type="ECO:0000313" key="3">
    <source>
        <dbReference type="EMBL" id="MDC3426006.1"/>
    </source>
</evidence>
<protein>
    <submittedName>
        <fullName evidence="3">Septum formation initiator family protein</fullName>
    </submittedName>
</protein>
<comment type="caution">
    <text evidence="3">The sequence shown here is derived from an EMBL/GenBank/DDBJ whole genome shotgun (WGS) entry which is preliminary data.</text>
</comment>
<keyword evidence="2" id="KW-1133">Transmembrane helix</keyword>
<dbReference type="EMBL" id="JAMQKB010000027">
    <property type="protein sequence ID" value="MDC3426006.1"/>
    <property type="molecule type" value="Genomic_DNA"/>
</dbReference>
<dbReference type="AlphaFoldDB" id="A0A9X3WXI6"/>
<gene>
    <name evidence="3" type="ORF">NC797_15995</name>
</gene>
<dbReference type="InterPro" id="IPR007060">
    <property type="entry name" value="FtsL/DivIC"/>
</dbReference>
<reference evidence="3" key="1">
    <citation type="submission" date="2022-06" db="EMBL/GenBank/DDBJ databases">
        <title>Aquibacillus sp. a new bacterium isolated from soil saline samples.</title>
        <authorList>
            <person name="Galisteo C."/>
            <person name="De La Haba R."/>
            <person name="Sanchez-Porro C."/>
            <person name="Ventosa A."/>
        </authorList>
    </citation>
    <scope>NUCLEOTIDE SEQUENCE</scope>
    <source>
        <strain evidence="3">3ASR75-11</strain>
    </source>
</reference>
<keyword evidence="2" id="KW-0812">Transmembrane</keyword>
<evidence type="ECO:0000256" key="2">
    <source>
        <dbReference type="SAM" id="Phobius"/>
    </source>
</evidence>
<keyword evidence="4" id="KW-1185">Reference proteome</keyword>
<evidence type="ECO:0000313" key="4">
    <source>
        <dbReference type="Proteomes" id="UP001145050"/>
    </source>
</evidence>
<organism evidence="3 4">
    <name type="scientific">Terrihalobacillus insolitus</name>
    <dbReference type="NCBI Taxonomy" id="2950438"/>
    <lineage>
        <taxon>Bacteria</taxon>
        <taxon>Bacillati</taxon>
        <taxon>Bacillota</taxon>
        <taxon>Bacilli</taxon>
        <taxon>Bacillales</taxon>
        <taxon>Bacillaceae</taxon>
        <taxon>Terrihalobacillus</taxon>
    </lineage>
</organism>
<feature type="transmembrane region" description="Helical" evidence="2">
    <location>
        <begin position="37"/>
        <end position="56"/>
    </location>
</feature>
<dbReference type="Pfam" id="PF04977">
    <property type="entry name" value="DivIC"/>
    <property type="match status" value="1"/>
</dbReference>
<proteinExistence type="predicted"/>
<keyword evidence="1" id="KW-0175">Coiled coil</keyword>
<evidence type="ECO:0000256" key="1">
    <source>
        <dbReference type="SAM" id="Coils"/>
    </source>
</evidence>
<dbReference type="RefSeq" id="WP_272437825.1">
    <property type="nucleotide sequence ID" value="NZ_JAMQKB010000027.1"/>
</dbReference>
<feature type="coiled-coil region" evidence="1">
    <location>
        <begin position="62"/>
        <end position="96"/>
    </location>
</feature>
<dbReference type="PANTHER" id="PTHR40027">
    <property type="entry name" value="CELL DIVISION PROTEIN DIVIC"/>
    <property type="match status" value="1"/>
</dbReference>
<name>A0A9X3WXI6_9BACI</name>
<dbReference type="Proteomes" id="UP001145050">
    <property type="component" value="Unassembled WGS sequence"/>
</dbReference>
<sequence>MSAKKRSVAKLESNYMRQYDAHVVRHKRKKKRLYRRLLLFTVIVLVTFISITTYQLKQRSLYESKKEQYEQLQKEMTSLKEEEKDFKEEIELLQDEEYVLEIARTNYFFSKEGELIFKLPDEDPSY</sequence>
<accession>A0A9X3WXI6</accession>
<dbReference type="InterPro" id="IPR039076">
    <property type="entry name" value="DivIC"/>
</dbReference>
<dbReference type="GO" id="GO:0051301">
    <property type="term" value="P:cell division"/>
    <property type="evidence" value="ECO:0007669"/>
    <property type="project" value="InterPro"/>
</dbReference>
<keyword evidence="2" id="KW-0472">Membrane</keyword>
<dbReference type="PANTHER" id="PTHR40027:SF1">
    <property type="entry name" value="CELL DIVISION PROTEIN DIVIC"/>
    <property type="match status" value="1"/>
</dbReference>